<feature type="domain" description="DUF4143" evidence="2">
    <location>
        <begin position="246"/>
        <end position="377"/>
    </location>
</feature>
<sequence length="405" mass="47543">MSLQYKYKIFINIFALKLHMLELQNPWWFSEPDRDWELFEKLTYKLRPKWLGELSLRPFSLNFVVGPRRVGKTLGIKLLIRELLKRVDTPYAIFYFSCDVLEDYRELLDILNDYLRLKKRKGVKSAFIFLDEVSLVDDWWRALKFLIDRGELKNDVVTVTGSISLTIGQHFETFGGRRGKGKTVKVMPLSFHEYYGLFYDEFFLSKGVEVFESYLETGGYLAYLNGILKVEELVGLLKADLKALDRSTDLARDIMGAILDKAPSPTSFNAIAKVVGVSPHTVRDYVELFEAFHVLLQVLYLGGDGKIYPRKERKLILRDPLIVRAMELWTRRRIDRAVLYEWLVQEHLYRKFGEVFYYRNSYEVDAIAGNLKVEVKSGEKRRRYPRDVRVLNGFEVLEFLYSITQ</sequence>
<dbReference type="SUPFAM" id="SSF52540">
    <property type="entry name" value="P-loop containing nucleoside triphosphate hydrolases"/>
    <property type="match status" value="1"/>
</dbReference>
<gene>
    <name evidence="3" type="ordered locus">PAB1562</name>
</gene>
<dbReference type="Proteomes" id="UP000009139">
    <property type="component" value="Chromosome"/>
</dbReference>
<reference evidence="3" key="3">
    <citation type="journal article" date="2001" name="Genome Res.">
        <title>Genome evolution at the genus level: comparison of three complete genomes of hyperthermophilic archaea.</title>
        <authorList>
            <person name="Lecompte O."/>
            <person name="Ripp R."/>
            <person name="Puzos-Barbe V."/>
            <person name="Duprat S."/>
            <person name="Heilig R."/>
            <person name="Dietrich J."/>
            <person name="Thierry J.C."/>
            <person name="Poch O."/>
        </authorList>
    </citation>
    <scope>NUCLEOTIDE SEQUENCE</scope>
    <source>
        <strain evidence="3">Orsay</strain>
    </source>
</reference>
<dbReference type="PANTHER" id="PTHR33295:SF18">
    <property type="entry name" value="AAA+ ATPASE DOMAIN-CONTAINING PROTEIN"/>
    <property type="match status" value="1"/>
</dbReference>
<evidence type="ECO:0000313" key="3">
    <source>
        <dbReference type="EMBL" id="CAB50142.1"/>
    </source>
</evidence>
<reference evidence="3" key="1">
    <citation type="submission" date="1999-07" db="EMBL/GenBank/DDBJ databases">
        <authorList>
            <person name="Genoscope"/>
        </authorList>
    </citation>
    <scope>NUCLEOTIDE SEQUENCE</scope>
    <source>
        <strain evidence="3">Orsay</strain>
    </source>
</reference>
<dbReference type="InterPro" id="IPR027417">
    <property type="entry name" value="P-loop_NTPase"/>
</dbReference>
<organism evidence="3 5">
    <name type="scientific">Pyrococcus abyssi (strain GE5 / Orsay)</name>
    <dbReference type="NCBI Taxonomy" id="272844"/>
    <lineage>
        <taxon>Archaea</taxon>
        <taxon>Methanobacteriati</taxon>
        <taxon>Methanobacteriota</taxon>
        <taxon>Thermococci</taxon>
        <taxon>Thermococcales</taxon>
        <taxon>Thermococcaceae</taxon>
        <taxon>Pyrococcus</taxon>
    </lineage>
</organism>
<dbReference type="HOGENOM" id="CLU_041527_2_0_2"/>
<dbReference type="EMBL" id="HE613800">
    <property type="protein sequence ID" value="CCE70672.1"/>
    <property type="molecule type" value="Genomic_DNA"/>
</dbReference>
<dbReference type="PIR" id="A75105">
    <property type="entry name" value="A75105"/>
</dbReference>
<evidence type="ECO:0000259" key="2">
    <source>
        <dbReference type="Pfam" id="PF13635"/>
    </source>
</evidence>
<reference evidence="4 6" key="5">
    <citation type="journal article" date="2012" name="Curr. Microbiol.">
        <title>Re-annotation of two hyperthermophilic archaea Pyrococcus abyssi GE5 and Pyrococcus furiosus DSM 3638.</title>
        <authorList>
            <person name="Gao J."/>
            <person name="Wang J."/>
        </authorList>
    </citation>
    <scope>GENOME REANNOTATION</scope>
    <source>
        <strain evidence="4">GE5</strain>
        <strain evidence="6">GE5 / Orsay</strain>
    </source>
</reference>
<name>Q9UZB7_PYRAB</name>
<dbReference type="Pfam" id="PF13173">
    <property type="entry name" value="AAA_14"/>
    <property type="match status" value="1"/>
</dbReference>
<dbReference type="Pfam" id="PF13635">
    <property type="entry name" value="DUF4143"/>
    <property type="match status" value="1"/>
</dbReference>
<evidence type="ECO:0000313" key="5">
    <source>
        <dbReference type="Proteomes" id="UP000000810"/>
    </source>
</evidence>
<reference evidence="3" key="2">
    <citation type="journal article" date="2000" name="J. Mol. Biol.">
        <title>Archaeal homologs of eukaryotic methylation guide small nucleolar RNAs: lessons from the Pyrococcus genomes.</title>
        <authorList>
            <person name="Gaspin C."/>
            <person name="Cavaille J."/>
            <person name="Erauso G."/>
        </authorList>
    </citation>
    <scope>NUCLEOTIDE SEQUENCE</scope>
    <source>
        <strain evidence="3">Orsay</strain>
    </source>
</reference>
<dbReference type="STRING" id="272844.PAB1562"/>
<dbReference type="PATRIC" id="fig|272844.11.peg.1315"/>
<dbReference type="eggNOG" id="arCOG03167">
    <property type="taxonomic scope" value="Archaea"/>
</dbReference>
<dbReference type="AlphaFoldDB" id="Q9UZB7"/>
<protein>
    <submittedName>
        <fullName evidence="4">DEXX-box ATPase</fullName>
    </submittedName>
</protein>
<evidence type="ECO:0000259" key="1">
    <source>
        <dbReference type="Pfam" id="PF13173"/>
    </source>
</evidence>
<evidence type="ECO:0000313" key="6">
    <source>
        <dbReference type="Proteomes" id="UP000009139"/>
    </source>
</evidence>
<dbReference type="PANTHER" id="PTHR33295">
    <property type="entry name" value="ATPASE"/>
    <property type="match status" value="1"/>
</dbReference>
<dbReference type="EMBL" id="AJ248286">
    <property type="protein sequence ID" value="CAB50142.1"/>
    <property type="molecule type" value="Genomic_DNA"/>
</dbReference>
<dbReference type="InterPro" id="IPR025420">
    <property type="entry name" value="DUF4143"/>
</dbReference>
<feature type="domain" description="AAA" evidence="1">
    <location>
        <begin position="62"/>
        <end position="194"/>
    </location>
</feature>
<accession>Q9UZB7</accession>
<evidence type="ECO:0000313" key="4">
    <source>
        <dbReference type="EMBL" id="CCE70672.1"/>
    </source>
</evidence>
<keyword evidence="5" id="KW-1185">Reference proteome</keyword>
<dbReference type="KEGG" id="pab:PAB1562"/>
<dbReference type="Proteomes" id="UP000000810">
    <property type="component" value="Chromosome"/>
</dbReference>
<reference evidence="3 5" key="4">
    <citation type="journal article" date="2003" name="Mol. Microbiol.">
        <title>An integrated analysis of the genome of the hyperthermophilic archaeon Pyrococcus abyssi.</title>
        <authorList>
            <person name="Cohen G."/>
            <person name="Barbe V."/>
            <person name="Flament D."/>
            <person name="Galperin M."/>
            <person name="Heilig R."/>
            <person name="Ripp R."/>
            <person name="Lecompte O."/>
            <person name="Prieur D."/>
            <person name="Poch O."/>
            <person name="Quellerou J."/>
            <person name="Thierry J.C."/>
            <person name="Van der Oost J."/>
            <person name="Weissenbach J."/>
            <person name="Zivanovic Y."/>
            <person name="Forterre P."/>
        </authorList>
    </citation>
    <scope>NUCLEOTIDE SEQUENCE [LARGE SCALE GENOMIC DNA]</scope>
    <source>
        <strain evidence="5">GE5 / Orsay</strain>
        <strain evidence="3">Orsay</strain>
    </source>
</reference>
<proteinExistence type="predicted"/>
<dbReference type="InterPro" id="IPR041682">
    <property type="entry name" value="AAA_14"/>
</dbReference>